<evidence type="ECO:0000256" key="2">
    <source>
        <dbReference type="ARBA" id="ARBA00005241"/>
    </source>
</evidence>
<feature type="transmembrane region" description="Helical" evidence="6">
    <location>
        <begin position="359"/>
        <end position="378"/>
    </location>
</feature>
<keyword evidence="4 6" id="KW-1133">Transmembrane helix</keyword>
<reference evidence="8 9" key="1">
    <citation type="submission" date="2024-03" db="EMBL/GenBank/DDBJ databases">
        <title>The genome assembly and annotation of the cricket Gryllus longicercus Weissman &amp; Gray.</title>
        <authorList>
            <person name="Szrajer S."/>
            <person name="Gray D."/>
            <person name="Ylla G."/>
        </authorList>
    </citation>
    <scope>NUCLEOTIDE SEQUENCE [LARGE SCALE GENOMIC DNA]</scope>
    <source>
        <strain evidence="8">DAG 2021-001</strain>
        <tissue evidence="8">Whole body minus gut</tissue>
    </source>
</reference>
<keyword evidence="9" id="KW-1185">Reference proteome</keyword>
<sequence length="544" mass="59944">MVKINYKLLPIKAHFFFFMAALGPILHQLNVFGKQLGVSEIVIGSINSLLPLLFLVAKPAFGIVVDYFQEQRKLIFILLVCFTNIFYILMYFIPQPTVPVLNYYEITQVPPELCGETEIVASSYCGEARRTLCKWNCTDGFRSNISSMILFQANSENETGNLQLCAASNENFSFASNISCDAVCVLDDAAANCLYGTPIFWSFVILMSLGTIGFNVANSISDAICFDVLGDGAEMGYGMQRVWGTIGFGVSALVSGYAVDKWSSDSVIKDYTPAFIIILLFGAFDFYCCTILKLPRLPRSENIFKDLGKLMKYRHVSVFIVFCVLAGIVDSFIIYYLFWYLENLAQLTGDMDNIKFLEGLIIAAETLVGEVIFFMLSGKILKLIGYGHSLTLCFIAYAVRLGLISVISNPWWFLAVELFMQGPTYAMCYTTIVVYASAVSPPGTSATMQGIVAGMDDGFGYAVGSLLGSFILKWLGGSNAFKVFAGIALACGVSHYLIYEFYLKNIASPTSQPEEADYKSPMEAVKATIVANSDNDHLADEKVS</sequence>
<dbReference type="Pfam" id="PF12832">
    <property type="entry name" value="MFS_1_like"/>
    <property type="match status" value="1"/>
</dbReference>
<feature type="transmembrane region" description="Helical" evidence="6">
    <location>
        <begin position="316"/>
        <end position="339"/>
    </location>
</feature>
<dbReference type="EMBL" id="JAZDUA010000059">
    <property type="protein sequence ID" value="KAK7870385.1"/>
    <property type="molecule type" value="Genomic_DNA"/>
</dbReference>
<comment type="subcellular location">
    <subcellularLocation>
        <location evidence="1">Membrane</location>
        <topology evidence="1">Multi-pass membrane protein</topology>
    </subcellularLocation>
</comment>
<feature type="transmembrane region" description="Helical" evidence="6">
    <location>
        <begin position="390"/>
        <end position="412"/>
    </location>
</feature>
<dbReference type="AlphaFoldDB" id="A0AAN9VS92"/>
<feature type="transmembrane region" description="Helical" evidence="6">
    <location>
        <begin position="12"/>
        <end position="29"/>
    </location>
</feature>
<feature type="transmembrane region" description="Helical" evidence="6">
    <location>
        <begin position="49"/>
        <end position="68"/>
    </location>
</feature>
<evidence type="ECO:0000256" key="4">
    <source>
        <dbReference type="ARBA" id="ARBA00022989"/>
    </source>
</evidence>
<evidence type="ECO:0000256" key="1">
    <source>
        <dbReference type="ARBA" id="ARBA00004141"/>
    </source>
</evidence>
<comment type="similarity">
    <text evidence="2">Belongs to the major facilitator superfamily. MFSD6 family.</text>
</comment>
<dbReference type="Gene3D" id="1.20.1250.20">
    <property type="entry name" value="MFS general substrate transporter like domains"/>
    <property type="match status" value="3"/>
</dbReference>
<dbReference type="InterPro" id="IPR036259">
    <property type="entry name" value="MFS_trans_sf"/>
</dbReference>
<evidence type="ECO:0000259" key="7">
    <source>
        <dbReference type="Pfam" id="PF12832"/>
    </source>
</evidence>
<dbReference type="SUPFAM" id="SSF103473">
    <property type="entry name" value="MFS general substrate transporter"/>
    <property type="match status" value="1"/>
</dbReference>
<evidence type="ECO:0000313" key="8">
    <source>
        <dbReference type="EMBL" id="KAK7870385.1"/>
    </source>
</evidence>
<dbReference type="GO" id="GO:0016020">
    <property type="term" value="C:membrane"/>
    <property type="evidence" value="ECO:0007669"/>
    <property type="project" value="UniProtKB-SubCell"/>
</dbReference>
<keyword evidence="5 6" id="KW-0472">Membrane</keyword>
<evidence type="ECO:0000256" key="6">
    <source>
        <dbReference type="SAM" id="Phobius"/>
    </source>
</evidence>
<feature type="transmembrane region" description="Helical" evidence="6">
    <location>
        <begin position="242"/>
        <end position="259"/>
    </location>
</feature>
<feature type="transmembrane region" description="Helical" evidence="6">
    <location>
        <begin position="271"/>
        <end position="295"/>
    </location>
</feature>
<feature type="transmembrane region" description="Helical" evidence="6">
    <location>
        <begin position="458"/>
        <end position="475"/>
    </location>
</feature>
<accession>A0AAN9VS92</accession>
<dbReference type="PANTHER" id="PTHR16172:SF37">
    <property type="entry name" value="RE36877P"/>
    <property type="match status" value="1"/>
</dbReference>
<feature type="transmembrane region" description="Helical" evidence="6">
    <location>
        <begin position="199"/>
        <end position="221"/>
    </location>
</feature>
<dbReference type="InterPro" id="IPR024989">
    <property type="entry name" value="MFS_assoc_dom"/>
</dbReference>
<feature type="domain" description="Major facilitator superfamily associated" evidence="7">
    <location>
        <begin position="10"/>
        <end position="482"/>
    </location>
</feature>
<evidence type="ECO:0000256" key="3">
    <source>
        <dbReference type="ARBA" id="ARBA00022692"/>
    </source>
</evidence>
<feature type="transmembrane region" description="Helical" evidence="6">
    <location>
        <begin position="75"/>
        <end position="93"/>
    </location>
</feature>
<protein>
    <recommendedName>
        <fullName evidence="7">Major facilitator superfamily associated domain-containing protein</fullName>
    </recommendedName>
</protein>
<organism evidence="8 9">
    <name type="scientific">Gryllus longicercus</name>
    <dbReference type="NCBI Taxonomy" id="2509291"/>
    <lineage>
        <taxon>Eukaryota</taxon>
        <taxon>Metazoa</taxon>
        <taxon>Ecdysozoa</taxon>
        <taxon>Arthropoda</taxon>
        <taxon>Hexapoda</taxon>
        <taxon>Insecta</taxon>
        <taxon>Pterygota</taxon>
        <taxon>Neoptera</taxon>
        <taxon>Polyneoptera</taxon>
        <taxon>Orthoptera</taxon>
        <taxon>Ensifera</taxon>
        <taxon>Gryllidea</taxon>
        <taxon>Grylloidea</taxon>
        <taxon>Gryllidae</taxon>
        <taxon>Gryllinae</taxon>
        <taxon>Gryllus</taxon>
    </lineage>
</organism>
<keyword evidence="3 6" id="KW-0812">Transmembrane</keyword>
<dbReference type="InterPro" id="IPR051717">
    <property type="entry name" value="MFS_MFSD6"/>
</dbReference>
<gene>
    <name evidence="8" type="ORF">R5R35_000552</name>
</gene>
<feature type="transmembrane region" description="Helical" evidence="6">
    <location>
        <begin position="481"/>
        <end position="499"/>
    </location>
</feature>
<proteinExistence type="inferred from homology"/>
<name>A0AAN9VS92_9ORTH</name>
<comment type="caution">
    <text evidence="8">The sequence shown here is derived from an EMBL/GenBank/DDBJ whole genome shotgun (WGS) entry which is preliminary data.</text>
</comment>
<evidence type="ECO:0000313" key="9">
    <source>
        <dbReference type="Proteomes" id="UP001378592"/>
    </source>
</evidence>
<dbReference type="PANTHER" id="PTHR16172">
    <property type="entry name" value="MAJOR FACILITATOR SUPERFAMILY DOMAIN-CONTAINING PROTEIN 6-LIKE"/>
    <property type="match status" value="1"/>
</dbReference>
<dbReference type="Proteomes" id="UP001378592">
    <property type="component" value="Unassembled WGS sequence"/>
</dbReference>
<evidence type="ECO:0000256" key="5">
    <source>
        <dbReference type="ARBA" id="ARBA00023136"/>
    </source>
</evidence>